<comment type="subcellular location">
    <subcellularLocation>
        <location evidence="1">Secreted</location>
    </subcellularLocation>
</comment>
<evidence type="ECO:0008006" key="7">
    <source>
        <dbReference type="Google" id="ProtNLM"/>
    </source>
</evidence>
<reference evidence="6" key="1">
    <citation type="journal article" date="2009" name="PLoS Genet.">
        <title>Organised genome dynamics in the Escherichia coli species results in highly diverse adaptive paths.</title>
        <authorList>
            <person name="Touchon M."/>
            <person name="Hoede C."/>
            <person name="Tenaillon O."/>
            <person name="Barbe V."/>
            <person name="Baeriswyl S."/>
            <person name="Bidet P."/>
            <person name="Bingen E."/>
            <person name="Bonacorsi S."/>
            <person name="Bouchier C."/>
            <person name="Bouvet O."/>
            <person name="Calteau A."/>
            <person name="Chiapello H."/>
            <person name="Clermont O."/>
            <person name="Cruveiller S."/>
            <person name="Danchin A."/>
            <person name="Diard M."/>
            <person name="Dossat C."/>
            <person name="Karoui M.E."/>
            <person name="Frapy E."/>
            <person name="Garry L."/>
            <person name="Ghigo J.M."/>
            <person name="Gilles A.M."/>
            <person name="Johnson J."/>
            <person name="Le Bouguenec C."/>
            <person name="Lescat M."/>
            <person name="Mangenot S."/>
            <person name="Martinez-Jehanne V."/>
            <person name="Matic I."/>
            <person name="Nassif X."/>
            <person name="Oztas S."/>
            <person name="Petit M.A."/>
            <person name="Pichon C."/>
            <person name="Rouy Z."/>
            <person name="Ruf C.S."/>
            <person name="Schneider D."/>
            <person name="Tourret J."/>
            <person name="Vacherie B."/>
            <person name="Vallenet D."/>
            <person name="Medigue C."/>
            <person name="Rocha E.P.C."/>
            <person name="Denamur E."/>
        </authorList>
    </citation>
    <scope>NUCLEOTIDE SEQUENCE [LARGE SCALE GENOMIC DNA]</scope>
    <source>
        <strain evidence="6">ATCC 35469 / DSM 13698 / BCRC 15582 / CCUG 18766 / IAM 14443 / JCM 21226 / LMG 7866 / NBRC 102419 / NCTC 12128 / CDC 0568-73</strain>
    </source>
</reference>
<dbReference type="AlphaFoldDB" id="B7LNY1"/>
<keyword evidence="3" id="KW-0433">Leucine-rich repeat</keyword>
<gene>
    <name evidence="5" type="ordered locus">EFER_1108</name>
</gene>
<comment type="similarity">
    <text evidence="2">Belongs to the LRR-containing bacterial E3 ligase family.</text>
</comment>
<keyword evidence="6" id="KW-1185">Reference proteome</keyword>
<dbReference type="SUPFAM" id="SSF52058">
    <property type="entry name" value="L domain-like"/>
    <property type="match status" value="1"/>
</dbReference>
<dbReference type="Gene3D" id="3.80.10.10">
    <property type="entry name" value="Ribonuclease Inhibitor"/>
    <property type="match status" value="1"/>
</dbReference>
<dbReference type="PANTHER" id="PTHR47114:SF2">
    <property type="entry name" value="OLIGODENDROCYTE-MYELIN GLYCOPROTEIN"/>
    <property type="match status" value="1"/>
</dbReference>
<dbReference type="KEGG" id="efe:EFER_1108"/>
<dbReference type="InterPro" id="IPR051071">
    <property type="entry name" value="LRR-bact_E3_ubiq_ligases"/>
</dbReference>
<dbReference type="HOGENOM" id="CLU_1105816_0_0_6"/>
<dbReference type="EMBL" id="CU928158">
    <property type="protein sequence ID" value="CAQ88637.1"/>
    <property type="molecule type" value="Genomic_DNA"/>
</dbReference>
<proteinExistence type="inferred from homology"/>
<evidence type="ECO:0000256" key="4">
    <source>
        <dbReference type="ARBA" id="ARBA00022737"/>
    </source>
</evidence>
<dbReference type="PANTHER" id="PTHR47114">
    <property type="match status" value="1"/>
</dbReference>
<protein>
    <recommendedName>
        <fullName evidence="7">Leucine-rich repeat domain-containing protein</fullName>
    </recommendedName>
</protein>
<name>B7LNY1_ESCF3</name>
<dbReference type="GO" id="GO:0005576">
    <property type="term" value="C:extracellular region"/>
    <property type="evidence" value="ECO:0007669"/>
    <property type="project" value="UniProtKB-SubCell"/>
</dbReference>
<evidence type="ECO:0000313" key="5">
    <source>
        <dbReference type="EMBL" id="CAQ88637.1"/>
    </source>
</evidence>
<evidence type="ECO:0000256" key="3">
    <source>
        <dbReference type="ARBA" id="ARBA00022614"/>
    </source>
</evidence>
<dbReference type="Proteomes" id="UP000000745">
    <property type="component" value="Chromosome"/>
</dbReference>
<keyword evidence="4" id="KW-0677">Repeat</keyword>
<dbReference type="InterPro" id="IPR032675">
    <property type="entry name" value="LRR_dom_sf"/>
</dbReference>
<evidence type="ECO:0000256" key="1">
    <source>
        <dbReference type="ARBA" id="ARBA00004613"/>
    </source>
</evidence>
<evidence type="ECO:0000313" key="6">
    <source>
        <dbReference type="Proteomes" id="UP000000745"/>
    </source>
</evidence>
<sequence>MTMEAGKMTTGINNTHQPSAEDFNNFSESVILYIKNKRDEIIKDERPVLKFLESCWQSDTQQFRNNEYVINITQNISLLLSQGNNSNSQKINIDKPELVNSFRQAIIDTINWRILNTWYEWAKDRTLDEKRSEALARVTRCLNHSDTRLDLSHLCLTTIPDDLPASITYLKLHGNRLEHLPSRLPFGLVNLYLNDNNLKDMPDNLPVTLKLLNISHNPLKITSEQSRQYQSLLKIFSFQPEQIREEETVEYYF</sequence>
<organism evidence="5 6">
    <name type="scientific">Escherichia fergusonii (strain ATCC 35469 / DSM 13698 / CCUG 18766 / IAM 14443 / JCM 21226 / LMG 7866 / NBRC 102419 / NCTC 12128 / CDC 0568-73)</name>
    <dbReference type="NCBI Taxonomy" id="585054"/>
    <lineage>
        <taxon>Bacteria</taxon>
        <taxon>Pseudomonadati</taxon>
        <taxon>Pseudomonadota</taxon>
        <taxon>Gammaproteobacteria</taxon>
        <taxon>Enterobacterales</taxon>
        <taxon>Enterobacteriaceae</taxon>
        <taxon>Escherichia</taxon>
    </lineage>
</organism>
<evidence type="ECO:0000256" key="2">
    <source>
        <dbReference type="ARBA" id="ARBA00009868"/>
    </source>
</evidence>
<accession>B7LNY1</accession>